<dbReference type="SUPFAM" id="SSF51735">
    <property type="entry name" value="NAD(P)-binding Rossmann-fold domains"/>
    <property type="match status" value="1"/>
</dbReference>
<dbReference type="EMBL" id="JBHTCG010000014">
    <property type="protein sequence ID" value="MFC7384801.1"/>
    <property type="molecule type" value="Genomic_DNA"/>
</dbReference>
<accession>A0ABW2P8L9</accession>
<feature type="domain" description="NAD(P)-binding" evidence="1">
    <location>
        <begin position="12"/>
        <end position="143"/>
    </location>
</feature>
<dbReference type="Pfam" id="PF13460">
    <property type="entry name" value="NAD_binding_10"/>
    <property type="match status" value="1"/>
</dbReference>
<dbReference type="InterPro" id="IPR051604">
    <property type="entry name" value="Ergot_Alk_Oxidoreductase"/>
</dbReference>
<proteinExistence type="predicted"/>
<keyword evidence="3" id="KW-1185">Reference proteome</keyword>
<name>A0ABW2P8L9_9ACTN</name>
<dbReference type="InterPro" id="IPR036291">
    <property type="entry name" value="NAD(P)-bd_dom_sf"/>
</dbReference>
<dbReference type="RefSeq" id="WP_380828644.1">
    <property type="nucleotide sequence ID" value="NZ_JBHTCG010000014.1"/>
</dbReference>
<sequence>MSENTCPILLTGGRGAVATHLLALLHAGGHPVRVASRAPERLRVPAGVPAIACDLRDPATFPAALSGVGAVFLYAEAARIGEFVDAAVTAGVQHIVLLSSASVLGAGAAGDPLARAHLDVETALLAAPIATTLLRPGSFASNAAAWSWPIRAGRPVSLPYPDAHTDPLHERDLAEAARTVLTDPRHRGGHFHLTGPQSLTFRRQLDVIGAITGRSATIAHVSPQEWKREMSEHIPGPYADALVDFWRSHDGRPVPLTDAVERLTGHTPRPFATWVGDHVADFTG</sequence>
<dbReference type="PANTHER" id="PTHR43162">
    <property type="match status" value="1"/>
</dbReference>
<dbReference type="PANTHER" id="PTHR43162:SF1">
    <property type="entry name" value="PRESTALK A DIFFERENTIATION PROTEIN A"/>
    <property type="match status" value="1"/>
</dbReference>
<dbReference type="InterPro" id="IPR016040">
    <property type="entry name" value="NAD(P)-bd_dom"/>
</dbReference>
<dbReference type="Proteomes" id="UP001596496">
    <property type="component" value="Unassembled WGS sequence"/>
</dbReference>
<evidence type="ECO:0000259" key="1">
    <source>
        <dbReference type="Pfam" id="PF13460"/>
    </source>
</evidence>
<reference evidence="3" key="1">
    <citation type="journal article" date="2019" name="Int. J. Syst. Evol. Microbiol.">
        <title>The Global Catalogue of Microorganisms (GCM) 10K type strain sequencing project: providing services to taxonomists for standard genome sequencing and annotation.</title>
        <authorList>
            <consortium name="The Broad Institute Genomics Platform"/>
            <consortium name="The Broad Institute Genome Sequencing Center for Infectious Disease"/>
            <person name="Wu L."/>
            <person name="Ma J."/>
        </authorList>
    </citation>
    <scope>NUCLEOTIDE SEQUENCE [LARGE SCALE GENOMIC DNA]</scope>
    <source>
        <strain evidence="3">CECT 7649</strain>
    </source>
</reference>
<protein>
    <submittedName>
        <fullName evidence="2">SDR family oxidoreductase</fullName>
    </submittedName>
</protein>
<gene>
    <name evidence="2" type="ORF">ACFQSB_21490</name>
</gene>
<evidence type="ECO:0000313" key="3">
    <source>
        <dbReference type="Proteomes" id="UP001596496"/>
    </source>
</evidence>
<comment type="caution">
    <text evidence="2">The sequence shown here is derived from an EMBL/GenBank/DDBJ whole genome shotgun (WGS) entry which is preliminary data.</text>
</comment>
<evidence type="ECO:0000313" key="2">
    <source>
        <dbReference type="EMBL" id="MFC7384801.1"/>
    </source>
</evidence>
<organism evidence="2 3">
    <name type="scientific">Sphaerisporangium rhizosphaerae</name>
    <dbReference type="NCBI Taxonomy" id="2269375"/>
    <lineage>
        <taxon>Bacteria</taxon>
        <taxon>Bacillati</taxon>
        <taxon>Actinomycetota</taxon>
        <taxon>Actinomycetes</taxon>
        <taxon>Streptosporangiales</taxon>
        <taxon>Streptosporangiaceae</taxon>
        <taxon>Sphaerisporangium</taxon>
    </lineage>
</organism>
<dbReference type="Gene3D" id="3.40.50.720">
    <property type="entry name" value="NAD(P)-binding Rossmann-like Domain"/>
    <property type="match status" value="1"/>
</dbReference>